<dbReference type="Gene3D" id="1.20.1250.20">
    <property type="entry name" value="MFS general substrate transporter like domains"/>
    <property type="match status" value="2"/>
</dbReference>
<evidence type="ECO:0000259" key="7">
    <source>
        <dbReference type="PROSITE" id="PS50850"/>
    </source>
</evidence>
<proteinExistence type="predicted"/>
<dbReference type="NCBIfam" id="TIGR00897">
    <property type="entry name" value="2A0118"/>
    <property type="match status" value="1"/>
</dbReference>
<dbReference type="PANTHER" id="PTHR23506:SF23">
    <property type="entry name" value="GH10249P"/>
    <property type="match status" value="1"/>
</dbReference>
<dbReference type="GO" id="GO:0016020">
    <property type="term" value="C:membrane"/>
    <property type="evidence" value="ECO:0007669"/>
    <property type="project" value="UniProtKB-SubCell"/>
</dbReference>
<dbReference type="SUPFAM" id="SSF103473">
    <property type="entry name" value="MFS general substrate transporter"/>
    <property type="match status" value="1"/>
</dbReference>
<evidence type="ECO:0000256" key="5">
    <source>
        <dbReference type="ARBA" id="ARBA00023136"/>
    </source>
</evidence>
<dbReference type="GO" id="GO:0022857">
    <property type="term" value="F:transmembrane transporter activity"/>
    <property type="evidence" value="ECO:0007669"/>
    <property type="project" value="InterPro"/>
</dbReference>
<dbReference type="InterPro" id="IPR020846">
    <property type="entry name" value="MFS_dom"/>
</dbReference>
<feature type="transmembrane region" description="Helical" evidence="6">
    <location>
        <begin position="303"/>
        <end position="321"/>
    </location>
</feature>
<dbReference type="EMBL" id="CAMXCS010000002">
    <property type="protein sequence ID" value="CAI3944698.1"/>
    <property type="molecule type" value="Genomic_DNA"/>
</dbReference>
<protein>
    <submittedName>
        <fullName evidence="8">Atg22 family (BtlA) (PUBMED:12583894)</fullName>
    </submittedName>
</protein>
<feature type="transmembrane region" description="Helical" evidence="6">
    <location>
        <begin position="143"/>
        <end position="161"/>
    </location>
</feature>
<comment type="subcellular location">
    <subcellularLocation>
        <location evidence="1">Membrane</location>
        <topology evidence="1">Multi-pass membrane protein</topology>
    </subcellularLocation>
</comment>
<dbReference type="AlphaFoldDB" id="A0A9W4TM58"/>
<keyword evidence="2" id="KW-0813">Transport</keyword>
<evidence type="ECO:0000313" key="10">
    <source>
        <dbReference type="Proteomes" id="UP001154255"/>
    </source>
</evidence>
<dbReference type="InterPro" id="IPR011701">
    <property type="entry name" value="MFS"/>
</dbReference>
<dbReference type="InterPro" id="IPR004748">
    <property type="entry name" value="Polyol_permease-like"/>
</dbReference>
<feature type="transmembrane region" description="Helical" evidence="6">
    <location>
        <begin position="272"/>
        <end position="291"/>
    </location>
</feature>
<dbReference type="Pfam" id="PF07690">
    <property type="entry name" value="MFS_1"/>
    <property type="match status" value="1"/>
</dbReference>
<evidence type="ECO:0000256" key="6">
    <source>
        <dbReference type="SAM" id="Phobius"/>
    </source>
</evidence>
<dbReference type="CDD" id="cd17337">
    <property type="entry name" value="MFS_CsbX"/>
    <property type="match status" value="1"/>
</dbReference>
<dbReference type="EMBL" id="CAMXCM010000002">
    <property type="protein sequence ID" value="CAI3938795.1"/>
    <property type="molecule type" value="Genomic_DNA"/>
</dbReference>
<keyword evidence="5 6" id="KW-0472">Membrane</keyword>
<gene>
    <name evidence="9" type="ORF">R53529_LOCUS1330</name>
    <name evidence="8" type="ORF">R53530_LOCUS1104</name>
</gene>
<feature type="transmembrane region" description="Helical" evidence="6">
    <location>
        <begin position="82"/>
        <end position="103"/>
    </location>
</feature>
<dbReference type="InterPro" id="IPR036259">
    <property type="entry name" value="MFS_trans_sf"/>
</dbReference>
<evidence type="ECO:0000256" key="3">
    <source>
        <dbReference type="ARBA" id="ARBA00022692"/>
    </source>
</evidence>
<sequence length="424" mass="46960">MNSQKLLFGFMPLPLIWGYIAIAIFMAGDGFEMAFLSKYITNMGFSQEQATFVFTVYAFVAAIAAWSSGVIAEVITPQKAMLAGFAIWVVFHVLFMTLGIGMHNYPLMVIFYGLRGFGYPLFIYSFIILLIHNLPQNKISTAMGWFWAAYSVGLGTIGGLLPGYTNSKIGEHGTLWLALIWVAVGGLLALFALRKVKISEEKANLSSSEKIHELTRAITILFTNKYIFMSALIRIINTIPLFGVAIIMPWFLEGDPKHNLAGLGFKNEEWQQIWALFLTITIFTNVLWGIMGDHIGWLRQVRWIGCVCGVFSCLAFYYVPLYFGHNYYAAMIPAVMLGITVAAFVPMTAVFTALEPNHQGAAVSIYNLSASLSQSVAAIIAGAVIGIWGISGVLWTYAGLYVFAAILTYFIKVDQPKMVKTVRN</sequence>
<name>A0A9W4TM58_9PROT</name>
<dbReference type="PANTHER" id="PTHR23506">
    <property type="entry name" value="GH10249P"/>
    <property type="match status" value="1"/>
</dbReference>
<evidence type="ECO:0000256" key="4">
    <source>
        <dbReference type="ARBA" id="ARBA00022989"/>
    </source>
</evidence>
<feature type="transmembrane region" description="Helical" evidence="6">
    <location>
        <begin position="226"/>
        <end position="252"/>
    </location>
</feature>
<evidence type="ECO:0000256" key="2">
    <source>
        <dbReference type="ARBA" id="ARBA00022448"/>
    </source>
</evidence>
<dbReference type="PROSITE" id="PS50850">
    <property type="entry name" value="MFS"/>
    <property type="match status" value="1"/>
</dbReference>
<feature type="transmembrane region" description="Helical" evidence="6">
    <location>
        <begin position="109"/>
        <end position="131"/>
    </location>
</feature>
<evidence type="ECO:0000313" key="11">
    <source>
        <dbReference type="Proteomes" id="UP001154259"/>
    </source>
</evidence>
<feature type="transmembrane region" description="Helical" evidence="6">
    <location>
        <begin position="394"/>
        <end position="411"/>
    </location>
</feature>
<dbReference type="Proteomes" id="UP001154259">
    <property type="component" value="Unassembled WGS sequence"/>
</dbReference>
<feature type="domain" description="Major facilitator superfamily (MFS) profile" evidence="7">
    <location>
        <begin position="6"/>
        <end position="416"/>
    </location>
</feature>
<dbReference type="RefSeq" id="WP_271789761.1">
    <property type="nucleotide sequence ID" value="NZ_CAMXCM010000002.1"/>
</dbReference>
<keyword evidence="4 6" id="KW-1133">Transmembrane helix</keyword>
<feature type="transmembrane region" description="Helical" evidence="6">
    <location>
        <begin position="173"/>
        <end position="193"/>
    </location>
</feature>
<dbReference type="InterPro" id="IPR050930">
    <property type="entry name" value="MFS_Vesicular_Transporter"/>
</dbReference>
<evidence type="ECO:0000256" key="1">
    <source>
        <dbReference type="ARBA" id="ARBA00004141"/>
    </source>
</evidence>
<keyword evidence="3 6" id="KW-0812">Transmembrane</keyword>
<feature type="transmembrane region" description="Helical" evidence="6">
    <location>
        <begin position="327"/>
        <end position="354"/>
    </location>
</feature>
<feature type="transmembrane region" description="Helical" evidence="6">
    <location>
        <begin position="366"/>
        <end position="388"/>
    </location>
</feature>
<accession>A0A9W4TM58</accession>
<organism evidence="8 10">
    <name type="scientific">Commensalibacter communis</name>
    <dbReference type="NCBI Taxonomy" id="2972786"/>
    <lineage>
        <taxon>Bacteria</taxon>
        <taxon>Pseudomonadati</taxon>
        <taxon>Pseudomonadota</taxon>
        <taxon>Alphaproteobacteria</taxon>
        <taxon>Acetobacterales</taxon>
        <taxon>Acetobacteraceae</taxon>
    </lineage>
</organism>
<reference evidence="8" key="1">
    <citation type="submission" date="2022-10" db="EMBL/GenBank/DDBJ databases">
        <authorList>
            <person name="Botero Cardona J."/>
        </authorList>
    </citation>
    <scope>NUCLEOTIDE SEQUENCE</scope>
    <source>
        <strain evidence="8">LMG 31819</strain>
        <strain evidence="9">R-53529</strain>
    </source>
</reference>
<evidence type="ECO:0000313" key="9">
    <source>
        <dbReference type="EMBL" id="CAI3944698.1"/>
    </source>
</evidence>
<evidence type="ECO:0000313" key="8">
    <source>
        <dbReference type="EMBL" id="CAI3938795.1"/>
    </source>
</evidence>
<keyword evidence="11" id="KW-1185">Reference proteome</keyword>
<dbReference type="Proteomes" id="UP001154255">
    <property type="component" value="Unassembled WGS sequence"/>
</dbReference>
<feature type="transmembrane region" description="Helical" evidence="6">
    <location>
        <begin position="7"/>
        <end position="28"/>
    </location>
</feature>
<comment type="caution">
    <text evidence="8">The sequence shown here is derived from an EMBL/GenBank/DDBJ whole genome shotgun (WGS) entry which is preliminary data.</text>
</comment>
<feature type="transmembrane region" description="Helical" evidence="6">
    <location>
        <begin position="52"/>
        <end position="75"/>
    </location>
</feature>